<evidence type="ECO:0000256" key="2">
    <source>
        <dbReference type="SAM" id="SignalP"/>
    </source>
</evidence>
<sequence length="191" mass="19229">MRQNILLAALSALTVVSAQNFTINPGTVKPSDRSDWCNAEYNTCGKLCGGNPTANDCDVNTLEFVCTCSNGTAPGLQYYIQTIPTFICERAYSDCVAANTASAKAQDECKNNIKSKCGTLDPSKAQVGGGSSGTTTSSAGTAPTTQAAASSSVGQNAASSSTSKAGAMATNAAFLGNGVAMVAAGVFAVLL</sequence>
<dbReference type="Pfam" id="PF24808">
    <property type="entry name" value="DUF7707"/>
    <property type="match status" value="1"/>
</dbReference>
<evidence type="ECO:0000259" key="3">
    <source>
        <dbReference type="Pfam" id="PF24808"/>
    </source>
</evidence>
<protein>
    <recommendedName>
        <fullName evidence="3">DUF7707 domain-containing protein</fullName>
    </recommendedName>
</protein>
<dbReference type="Proteomes" id="UP001197093">
    <property type="component" value="Unassembled WGS sequence"/>
</dbReference>
<name>A0AAD4F6F6_9PEZI</name>
<dbReference type="PANTHER" id="PTHR38118">
    <property type="entry name" value="ANCHORED CELL WALL PROTEIN 11-RELATED"/>
    <property type="match status" value="1"/>
</dbReference>
<proteinExistence type="predicted"/>
<dbReference type="EMBL" id="JAHCVI010000001">
    <property type="protein sequence ID" value="KAG7292597.1"/>
    <property type="molecule type" value="Genomic_DNA"/>
</dbReference>
<dbReference type="PANTHER" id="PTHR38118:SF3">
    <property type="entry name" value="ANCHORED CELL WALL PROTEIN 11"/>
    <property type="match status" value="1"/>
</dbReference>
<feature type="domain" description="DUF7707" evidence="3">
    <location>
        <begin position="22"/>
        <end position="122"/>
    </location>
</feature>
<evidence type="ECO:0000313" key="4">
    <source>
        <dbReference type="EMBL" id="KAG7292597.1"/>
    </source>
</evidence>
<keyword evidence="5" id="KW-1185">Reference proteome</keyword>
<feature type="signal peptide" evidence="2">
    <location>
        <begin position="1"/>
        <end position="18"/>
    </location>
</feature>
<accession>A0AAD4F6F6</accession>
<dbReference type="AlphaFoldDB" id="A0AAD4F6F6"/>
<gene>
    <name evidence="4" type="ORF">NEMBOFW57_002632</name>
</gene>
<keyword evidence="2" id="KW-0732">Signal</keyword>
<feature type="region of interest" description="Disordered" evidence="1">
    <location>
        <begin position="123"/>
        <end position="153"/>
    </location>
</feature>
<evidence type="ECO:0000256" key="1">
    <source>
        <dbReference type="SAM" id="MobiDB-lite"/>
    </source>
</evidence>
<dbReference type="InterPro" id="IPR056124">
    <property type="entry name" value="DUF7707"/>
</dbReference>
<organism evidence="4 5">
    <name type="scientific">Staphylotrichum longicolle</name>
    <dbReference type="NCBI Taxonomy" id="669026"/>
    <lineage>
        <taxon>Eukaryota</taxon>
        <taxon>Fungi</taxon>
        <taxon>Dikarya</taxon>
        <taxon>Ascomycota</taxon>
        <taxon>Pezizomycotina</taxon>
        <taxon>Sordariomycetes</taxon>
        <taxon>Sordariomycetidae</taxon>
        <taxon>Sordariales</taxon>
        <taxon>Chaetomiaceae</taxon>
        <taxon>Staphylotrichum</taxon>
    </lineage>
</organism>
<comment type="caution">
    <text evidence="4">The sequence shown here is derived from an EMBL/GenBank/DDBJ whole genome shotgun (WGS) entry which is preliminary data.</text>
</comment>
<reference evidence="4" key="1">
    <citation type="submission" date="2023-02" db="EMBL/GenBank/DDBJ databases">
        <authorList>
            <person name="Palmer J.M."/>
        </authorList>
    </citation>
    <scope>NUCLEOTIDE SEQUENCE</scope>
    <source>
        <strain evidence="4">FW57</strain>
    </source>
</reference>
<evidence type="ECO:0000313" key="5">
    <source>
        <dbReference type="Proteomes" id="UP001197093"/>
    </source>
</evidence>
<feature type="compositionally biased region" description="Low complexity" evidence="1">
    <location>
        <begin position="133"/>
        <end position="153"/>
    </location>
</feature>
<feature type="chain" id="PRO_5042056188" description="DUF7707 domain-containing protein" evidence="2">
    <location>
        <begin position="19"/>
        <end position="191"/>
    </location>
</feature>